<feature type="compositionally biased region" description="Basic residues" evidence="1">
    <location>
        <begin position="1"/>
        <end position="11"/>
    </location>
</feature>
<sequence>MMTRRSTRAARARATTPGSAPSTADSANAIGGDSANLQLLDLPPDLLAVIVGAVFDAAESALRGDPATGPDRVRGWGWVAPDDAADVAGQLLVDAAVWAAAGAPLVRTCRALAAAAYGAVCTLRVSAPGEARRRARRRLPRGVTPDAAAAAAVASICGFVRRCPRLAAVQLAWSDDAGGTWTAAAREPLLLAAFGSLGTVRSLVRNGGGLDAAFADSIGALQLTSLAVCPMRHTDGVLAWGLAAIPAAWTDGLRRLLAAIAPTITRLALLGADLPAAAWVGRTPAMPRLIALTYPVLDLDVDAISALGRQCPALRRLDVSVRREPNPREATDYRAGTGAPKMDGARLVAAASLAGIEWLAMGPFGTLTPRDVAAALNCRWPRPPLRTLHLAPGDDARVMDRAVAGFAGVTRPLPATLEWGPPLHADGATALGNLPPAIVGSMSALMLVVGDGAVWGALAGLPIETLTVRLKRGGLQRFEEARFPRLKTLTVKSMGANVADMDWGALAASAPRLTSFSVGVGLGGGLTPANAAAAVAALPRLVYFAYQPVYTGPHWMTAPSVIRTAAAGARSLATSRRTVRLICGNQPLDPFAIEPA</sequence>
<dbReference type="EMBL" id="KV918859">
    <property type="protein sequence ID" value="OSX76658.1"/>
    <property type="molecule type" value="Genomic_DNA"/>
</dbReference>
<dbReference type="Proteomes" id="UP000218209">
    <property type="component" value="Unassembled WGS sequence"/>
</dbReference>
<evidence type="ECO:0000256" key="1">
    <source>
        <dbReference type="SAM" id="MobiDB-lite"/>
    </source>
</evidence>
<protein>
    <submittedName>
        <fullName evidence="2">Uncharacterized protein</fullName>
    </submittedName>
</protein>
<dbReference type="AlphaFoldDB" id="A0A1X6P726"/>
<proteinExistence type="predicted"/>
<accession>A0A1X6P726</accession>
<feature type="region of interest" description="Disordered" evidence="1">
    <location>
        <begin position="1"/>
        <end position="27"/>
    </location>
</feature>
<keyword evidence="3" id="KW-1185">Reference proteome</keyword>
<evidence type="ECO:0000313" key="3">
    <source>
        <dbReference type="Proteomes" id="UP000218209"/>
    </source>
</evidence>
<name>A0A1X6P726_PORUM</name>
<gene>
    <name evidence="2" type="ORF">BU14_0180s0005</name>
</gene>
<evidence type="ECO:0000313" key="2">
    <source>
        <dbReference type="EMBL" id="OSX76658.1"/>
    </source>
</evidence>
<feature type="compositionally biased region" description="Polar residues" evidence="1">
    <location>
        <begin position="17"/>
        <end position="26"/>
    </location>
</feature>
<organism evidence="2 3">
    <name type="scientific">Porphyra umbilicalis</name>
    <name type="common">Purple laver</name>
    <name type="synonym">Red alga</name>
    <dbReference type="NCBI Taxonomy" id="2786"/>
    <lineage>
        <taxon>Eukaryota</taxon>
        <taxon>Rhodophyta</taxon>
        <taxon>Bangiophyceae</taxon>
        <taxon>Bangiales</taxon>
        <taxon>Bangiaceae</taxon>
        <taxon>Porphyra</taxon>
    </lineage>
</organism>
<reference evidence="2 3" key="1">
    <citation type="submission" date="2017-03" db="EMBL/GenBank/DDBJ databases">
        <title>WGS assembly of Porphyra umbilicalis.</title>
        <authorList>
            <person name="Brawley S.H."/>
            <person name="Blouin N.A."/>
            <person name="Ficko-Blean E."/>
            <person name="Wheeler G.L."/>
            <person name="Lohr M."/>
            <person name="Goodson H.V."/>
            <person name="Jenkins J.W."/>
            <person name="Blaby-Haas C.E."/>
            <person name="Helliwell K.E."/>
            <person name="Chan C."/>
            <person name="Marriage T."/>
            <person name="Bhattacharya D."/>
            <person name="Klein A.S."/>
            <person name="Badis Y."/>
            <person name="Brodie J."/>
            <person name="Cao Y."/>
            <person name="Collen J."/>
            <person name="Dittami S.M."/>
            <person name="Gachon C.M."/>
            <person name="Green B.R."/>
            <person name="Karpowicz S."/>
            <person name="Kim J.W."/>
            <person name="Kudahl U."/>
            <person name="Lin S."/>
            <person name="Michel G."/>
            <person name="Mittag M."/>
            <person name="Olson B.J."/>
            <person name="Pangilinan J."/>
            <person name="Peng Y."/>
            <person name="Qiu H."/>
            <person name="Shu S."/>
            <person name="Singer J.T."/>
            <person name="Smith A.G."/>
            <person name="Sprecher B.N."/>
            <person name="Wagner V."/>
            <person name="Wang W."/>
            <person name="Wang Z.-Y."/>
            <person name="Yan J."/>
            <person name="Yarish C."/>
            <person name="Zoeuner-Riek S."/>
            <person name="Zhuang Y."/>
            <person name="Zou Y."/>
            <person name="Lindquist E.A."/>
            <person name="Grimwood J."/>
            <person name="Barry K."/>
            <person name="Rokhsar D.S."/>
            <person name="Schmutz J."/>
            <person name="Stiller J.W."/>
            <person name="Grossman A.R."/>
            <person name="Prochnik S.E."/>
        </authorList>
    </citation>
    <scope>NUCLEOTIDE SEQUENCE [LARGE SCALE GENOMIC DNA]</scope>
    <source>
        <strain evidence="2">4086291</strain>
    </source>
</reference>